<organism evidence="6 7">
    <name type="scientific">Metschnikowia aff. pulcherrima</name>
    <dbReference type="NCBI Taxonomy" id="2163413"/>
    <lineage>
        <taxon>Eukaryota</taxon>
        <taxon>Fungi</taxon>
        <taxon>Dikarya</taxon>
        <taxon>Ascomycota</taxon>
        <taxon>Saccharomycotina</taxon>
        <taxon>Pichiomycetes</taxon>
        <taxon>Metschnikowiaceae</taxon>
        <taxon>Metschnikowia</taxon>
    </lineage>
</organism>
<dbReference type="EMBL" id="CP034457">
    <property type="protein sequence ID" value="QBM87108.1"/>
    <property type="molecule type" value="Genomic_DNA"/>
</dbReference>
<keyword evidence="4 6" id="KW-0808">Transferase</keyword>
<dbReference type="InterPro" id="IPR029063">
    <property type="entry name" value="SAM-dependent_MTases_sf"/>
</dbReference>
<dbReference type="GO" id="GO:0030735">
    <property type="term" value="F:carnosine N-methyltransferase activity"/>
    <property type="evidence" value="ECO:0007669"/>
    <property type="project" value="UniProtKB-EC"/>
</dbReference>
<dbReference type="InterPro" id="IPR012901">
    <property type="entry name" value="CARME"/>
</dbReference>
<dbReference type="PANTHER" id="PTHR12303:SF6">
    <property type="entry name" value="CARNOSINE N-METHYLTRANSFERASE"/>
    <property type="match status" value="1"/>
</dbReference>
<dbReference type="Pfam" id="PF07942">
    <property type="entry name" value="CARME"/>
    <property type="match status" value="1"/>
</dbReference>
<evidence type="ECO:0000313" key="7">
    <source>
        <dbReference type="Proteomes" id="UP000292447"/>
    </source>
</evidence>
<dbReference type="SUPFAM" id="SSF53335">
    <property type="entry name" value="S-adenosyl-L-methionine-dependent methyltransferases"/>
    <property type="match status" value="1"/>
</dbReference>
<dbReference type="AlphaFoldDB" id="A0A4P6XM78"/>
<dbReference type="SMART" id="SM01296">
    <property type="entry name" value="N2227"/>
    <property type="match status" value="1"/>
</dbReference>
<evidence type="ECO:0000256" key="2">
    <source>
        <dbReference type="ARBA" id="ARBA00012003"/>
    </source>
</evidence>
<evidence type="ECO:0000313" key="6">
    <source>
        <dbReference type="EMBL" id="QBM87108.1"/>
    </source>
</evidence>
<evidence type="ECO:0000256" key="3">
    <source>
        <dbReference type="ARBA" id="ARBA00022603"/>
    </source>
</evidence>
<comment type="similarity">
    <text evidence="1">Belongs to the carnosine N-methyltransferase family.</text>
</comment>
<dbReference type="EC" id="2.1.1.22" evidence="2"/>
<accession>A0A4P6XM78</accession>
<name>A0A4P6XM78_9ASCO</name>
<reference evidence="7" key="1">
    <citation type="submission" date="2019-03" db="EMBL/GenBank/DDBJ databases">
        <title>Snf2 controls pulcherriminic acid biosynthesis and connects pigmentation and antifungal activity of the yeast Metschnikowia pulcherrima.</title>
        <authorList>
            <person name="Gore-Lloyd D."/>
            <person name="Sumann I."/>
            <person name="Brachmann A.O."/>
            <person name="Schneeberger K."/>
            <person name="Ortiz-Merino R.A."/>
            <person name="Moreno-Beltran M."/>
            <person name="Schlaefli M."/>
            <person name="Kirner P."/>
            <person name="Santos Kron A."/>
            <person name="Wolfe K.H."/>
            <person name="Piel J."/>
            <person name="Ahrens C.H."/>
            <person name="Henk D."/>
            <person name="Freimoser F.M."/>
        </authorList>
    </citation>
    <scope>NUCLEOTIDE SEQUENCE [LARGE SCALE GENOMIC DNA]</scope>
    <source>
        <strain evidence="7">APC 1.2</strain>
    </source>
</reference>
<sequence>MDDEYRAVTATLNAFYTFHKYQYDRVVKPKAIKYKSLLSEEQSLLPWYPDLLRDLTQCIEINKAFTQELAAAAAQDWGVPFEPLQWAEPSASEYDKVRSTLLQINREWSFDGVEERAHTFGRIIDKVCDLIPEAHRNKTRVLVPGCGLGRLVYEFVKNGFWTQGNEVSYHMLFALGLLLNRMPMAYSHTIFPFIHTLSHVKRRLFQVRPVTIPDESAHSIFSGLEKESDKLLELMSMAAGLFVDLYGPLGLAESEAYGQDASAIEFRSENKDAFDVVATCFFLDTAHNVIEYLKTIHNCLKRGGKWINVGPLHWHYEGDLTRMMTQKVEPGQEPVSIYTSMEGLELSKDELFVLIEKVGFKIIEHTEGIKTTYSSDVKASSKFIYECDFWVAEKI</sequence>
<protein>
    <recommendedName>
        <fullName evidence="2">carnosine N-methyltransferase</fullName>
        <ecNumber evidence="2">2.1.1.22</ecNumber>
    </recommendedName>
</protein>
<keyword evidence="5" id="KW-0949">S-adenosyl-L-methionine</keyword>
<dbReference type="Proteomes" id="UP000292447">
    <property type="component" value="Chromosome II"/>
</dbReference>
<evidence type="ECO:0000256" key="4">
    <source>
        <dbReference type="ARBA" id="ARBA00022679"/>
    </source>
</evidence>
<dbReference type="GO" id="GO:0032259">
    <property type="term" value="P:methylation"/>
    <property type="evidence" value="ECO:0007669"/>
    <property type="project" value="UniProtKB-KW"/>
</dbReference>
<dbReference type="STRING" id="2163413.A0A4P6XM78"/>
<keyword evidence="3 6" id="KW-0489">Methyltransferase</keyword>
<dbReference type="PANTHER" id="PTHR12303">
    <property type="entry name" value="CARNOSINE N-METHYLTRANSFERASE"/>
    <property type="match status" value="1"/>
</dbReference>
<gene>
    <name evidence="6" type="primary">MPUL0B03070</name>
    <name evidence="6" type="ORF">METSCH_B03070</name>
</gene>
<keyword evidence="7" id="KW-1185">Reference proteome</keyword>
<proteinExistence type="inferred from homology"/>
<evidence type="ECO:0000256" key="1">
    <source>
        <dbReference type="ARBA" id="ARBA00010086"/>
    </source>
</evidence>
<evidence type="ECO:0000256" key="5">
    <source>
        <dbReference type="ARBA" id="ARBA00022691"/>
    </source>
</evidence>
<dbReference type="Gene3D" id="3.40.50.150">
    <property type="entry name" value="Vaccinia Virus protein VP39"/>
    <property type="match status" value="1"/>
</dbReference>